<sequence length="401" mass="43461">MLAHVLRFSRSRGAAPYAVLGAVLRRAIAKTDPSVQLLATVGDTASVNLYTVPVGRSGQGKDIANGVGRAAVEFVTPDGQVYGDPPSAVGIGSGEGLARVFRGYGSDESPPPRVNLEVNEVGTLDALANRKGSTPVGELLKAYIGQTLGFTNAQRNTTTFVPAHSYRLCLSVGAQPENAEFFLSREKDGLPQRFLFLPTVDPHAPPPDDSEPTQPARVVVPMFPAIITGTPYEIGVPSAVRVIIRTHQHRVLTGAPDVDPLDGHLMLTRLKVSFALALLDSRRDISEDDWSIAGHLIEVSNRTRTDMRATLADSSKRANIARAHAQADRQRVIDDRLVEDRQRRVASAIVRRLEREKRATKRELRKGVSAVIRGEFDAVLDTLLDNGTVVSYDDGRYGLAP</sequence>
<name>A0A0J8WP43_9MYCO</name>
<reference evidence="1 2" key="1">
    <citation type="submission" date="2015-06" db="EMBL/GenBank/DDBJ databases">
        <title>Genome sequence of Mycobacterium conceptionense strain MLE.</title>
        <authorList>
            <person name="Greninger A.L."/>
            <person name="Cunningham G."/>
            <person name="Chiu C.Y."/>
            <person name="Miller S."/>
        </authorList>
    </citation>
    <scope>NUCLEOTIDE SEQUENCE [LARGE SCALE GENOMIC DNA]</scope>
    <source>
        <strain evidence="1 2">MLE</strain>
    </source>
</reference>
<accession>A0A0J8WP43</accession>
<comment type="caution">
    <text evidence="1">The sequence shown here is derived from an EMBL/GenBank/DDBJ whole genome shotgun (WGS) entry which is preliminary data.</text>
</comment>
<dbReference type="Proteomes" id="UP000037594">
    <property type="component" value="Unassembled WGS sequence"/>
</dbReference>
<proteinExistence type="predicted"/>
<gene>
    <name evidence="1" type="ORF">ACT17_28640</name>
</gene>
<evidence type="ECO:0000313" key="1">
    <source>
        <dbReference type="EMBL" id="KMV14794.1"/>
    </source>
</evidence>
<dbReference type="EMBL" id="LFOD01000040">
    <property type="protein sequence ID" value="KMV14794.1"/>
    <property type="molecule type" value="Genomic_DNA"/>
</dbReference>
<dbReference type="PATRIC" id="fig|451644.5.peg.5874"/>
<dbReference type="AlphaFoldDB" id="A0A0J8WP43"/>
<evidence type="ECO:0000313" key="2">
    <source>
        <dbReference type="Proteomes" id="UP000037594"/>
    </source>
</evidence>
<organism evidence="1 2">
    <name type="scientific">Mycolicibacterium conceptionense</name>
    <dbReference type="NCBI Taxonomy" id="451644"/>
    <lineage>
        <taxon>Bacteria</taxon>
        <taxon>Bacillati</taxon>
        <taxon>Actinomycetota</taxon>
        <taxon>Actinomycetes</taxon>
        <taxon>Mycobacteriales</taxon>
        <taxon>Mycobacteriaceae</taxon>
        <taxon>Mycolicibacterium</taxon>
    </lineage>
</organism>
<protein>
    <submittedName>
        <fullName evidence="1">Uncharacterized protein</fullName>
    </submittedName>
</protein>